<evidence type="ECO:0000313" key="9">
    <source>
        <dbReference type="Proteomes" id="UP000288086"/>
    </source>
</evidence>
<comment type="subcellular location">
    <subcellularLocation>
        <location evidence="1">Cell membrane</location>
        <topology evidence="1">Multi-pass membrane protein</topology>
    </subcellularLocation>
</comment>
<gene>
    <name evidence="8" type="ORF">VT98_11101</name>
</gene>
<evidence type="ECO:0000256" key="4">
    <source>
        <dbReference type="ARBA" id="ARBA00022989"/>
    </source>
</evidence>
<keyword evidence="5 6" id="KW-0472">Membrane</keyword>
<sequence length="516" mass="59829">MKIKAFRWWKQEVGSWMLLFLIIFFVFLAYANYSSLWVNFGGFECKNFRDLMFEAPLILYVSVFFFFPKIKNRFCRYLTPLVFGLVFYTSFDVFYSFLKRSPHPSDLRNISMVTDFSPWLGRLIFIWLVIVPTASLLFLVWHTVKDYPAKKFFISWGGRTVSFILIAMLLGSAAFGDFYTRRFNYIDWSQERTIKSNGRLASFIYYGVQEERNKIALRSFSKKKLSNTIDIHNTLYPDHGMINKRNIHFIALESFLDPRLIEGANFNTSPLSEELVPFMLEGGEFSHVESPVYGGRTAQAEFELLSGIKALSKIDSIEFNVMMGRPADSFIKKLTDCGYQSIATIASGSGYFNSKQAYRTLGIKKVSFLKDIDQFREPDWMPVFDGDVFQYHQEAMESFAKDKKQPLVSYILGMYGHFPYGTDPEKQPDIIEVQHDDDRVHKIANQFFYRTEAVAKYIKRLLLGDPDCVIYITSDHLPPILWDGTRYMLDQHMNIALLLDAGKPVGVSGKKYFQIP</sequence>
<comment type="caution">
    <text evidence="8">The sequence shown here is derived from an EMBL/GenBank/DDBJ whole genome shotgun (WGS) entry which is preliminary data.</text>
</comment>
<feature type="transmembrane region" description="Helical" evidence="6">
    <location>
        <begin position="77"/>
        <end position="98"/>
    </location>
</feature>
<organism evidence="8 9">
    <name type="scientific">Candidatus Electrothrix communis</name>
    <dbReference type="NCBI Taxonomy" id="1859133"/>
    <lineage>
        <taxon>Bacteria</taxon>
        <taxon>Pseudomonadati</taxon>
        <taxon>Thermodesulfobacteriota</taxon>
        <taxon>Desulfobulbia</taxon>
        <taxon>Desulfobulbales</taxon>
        <taxon>Desulfobulbaceae</taxon>
        <taxon>Candidatus Electrothrix</taxon>
    </lineage>
</organism>
<keyword evidence="9" id="KW-1185">Reference proteome</keyword>
<dbReference type="Proteomes" id="UP000288086">
    <property type="component" value="Unassembled WGS sequence"/>
</dbReference>
<keyword evidence="8" id="KW-0808">Transferase</keyword>
<dbReference type="PANTHER" id="PTHR47371:SF3">
    <property type="entry name" value="PHOSPHOGLYCEROL TRANSFERASE I"/>
    <property type="match status" value="1"/>
</dbReference>
<dbReference type="EMBL" id="MTKP01000110">
    <property type="protein sequence ID" value="RWX48787.1"/>
    <property type="molecule type" value="Genomic_DNA"/>
</dbReference>
<feature type="domain" description="Sulfatase N-terminal" evidence="7">
    <location>
        <begin position="246"/>
        <end position="480"/>
    </location>
</feature>
<feature type="transmembrane region" description="Helical" evidence="6">
    <location>
        <begin position="12"/>
        <end position="31"/>
    </location>
</feature>
<dbReference type="InterPro" id="IPR050448">
    <property type="entry name" value="OpgB/LTA_synthase_biosynth"/>
</dbReference>
<accession>A0A3S3QJ52</accession>
<dbReference type="Gene3D" id="3.40.720.10">
    <property type="entry name" value="Alkaline Phosphatase, subunit A"/>
    <property type="match status" value="1"/>
</dbReference>
<evidence type="ECO:0000256" key="3">
    <source>
        <dbReference type="ARBA" id="ARBA00022692"/>
    </source>
</evidence>
<evidence type="ECO:0000256" key="2">
    <source>
        <dbReference type="ARBA" id="ARBA00022475"/>
    </source>
</evidence>
<evidence type="ECO:0000259" key="7">
    <source>
        <dbReference type="Pfam" id="PF00884"/>
    </source>
</evidence>
<reference evidence="8 9" key="1">
    <citation type="submission" date="2017-01" db="EMBL/GenBank/DDBJ databases">
        <title>The cable genome- insights into the physiology and evolution of filamentous bacteria capable of sulfide oxidation via long distance electron transfer.</title>
        <authorList>
            <person name="Schreiber L."/>
            <person name="Bjerg J.T."/>
            <person name="Boggild A."/>
            <person name="Van De Vossenberg J."/>
            <person name="Meysman F."/>
            <person name="Nielsen L.P."/>
            <person name="Schramm A."/>
            <person name="Kjeldsen K.U."/>
        </authorList>
    </citation>
    <scope>NUCLEOTIDE SEQUENCE [LARGE SCALE GENOMIC DNA]</scope>
    <source>
        <strain evidence="8">A1</strain>
    </source>
</reference>
<feature type="non-terminal residue" evidence="8">
    <location>
        <position position="516"/>
    </location>
</feature>
<dbReference type="InterPro" id="IPR017850">
    <property type="entry name" value="Alkaline_phosphatase_core_sf"/>
</dbReference>
<dbReference type="AlphaFoldDB" id="A0A3S3QJ52"/>
<feature type="transmembrane region" description="Helical" evidence="6">
    <location>
        <begin position="118"/>
        <end position="141"/>
    </location>
</feature>
<evidence type="ECO:0000313" key="8">
    <source>
        <dbReference type="EMBL" id="RWX48787.1"/>
    </source>
</evidence>
<evidence type="ECO:0000256" key="1">
    <source>
        <dbReference type="ARBA" id="ARBA00004651"/>
    </source>
</evidence>
<dbReference type="PANTHER" id="PTHR47371">
    <property type="entry name" value="LIPOTEICHOIC ACID SYNTHASE"/>
    <property type="match status" value="1"/>
</dbReference>
<evidence type="ECO:0000256" key="5">
    <source>
        <dbReference type="ARBA" id="ARBA00023136"/>
    </source>
</evidence>
<keyword evidence="2" id="KW-1003">Cell membrane</keyword>
<keyword evidence="3 6" id="KW-0812">Transmembrane</keyword>
<dbReference type="InterPro" id="IPR000917">
    <property type="entry name" value="Sulfatase_N"/>
</dbReference>
<feature type="transmembrane region" description="Helical" evidence="6">
    <location>
        <begin position="51"/>
        <end position="70"/>
    </location>
</feature>
<keyword evidence="4 6" id="KW-1133">Transmembrane helix</keyword>
<dbReference type="Pfam" id="PF00884">
    <property type="entry name" value="Sulfatase"/>
    <property type="match status" value="1"/>
</dbReference>
<feature type="transmembrane region" description="Helical" evidence="6">
    <location>
        <begin position="153"/>
        <end position="175"/>
    </location>
</feature>
<evidence type="ECO:0000256" key="6">
    <source>
        <dbReference type="SAM" id="Phobius"/>
    </source>
</evidence>
<protein>
    <submittedName>
        <fullName evidence="8">Phosphoglycerol transferase MdoB</fullName>
    </submittedName>
</protein>
<name>A0A3S3QJ52_9BACT</name>
<dbReference type="GO" id="GO:0005886">
    <property type="term" value="C:plasma membrane"/>
    <property type="evidence" value="ECO:0007669"/>
    <property type="project" value="UniProtKB-SubCell"/>
</dbReference>
<proteinExistence type="predicted"/>
<dbReference type="GO" id="GO:0016740">
    <property type="term" value="F:transferase activity"/>
    <property type="evidence" value="ECO:0007669"/>
    <property type="project" value="UniProtKB-KW"/>
</dbReference>